<protein>
    <submittedName>
        <fullName evidence="2">Uncharacterized protein</fullName>
    </submittedName>
</protein>
<proteinExistence type="predicted"/>
<dbReference type="GeneID" id="85466378"/>
<dbReference type="RefSeq" id="XP_060439901.1">
    <property type="nucleotide sequence ID" value="XM_060581516.1"/>
</dbReference>
<name>A0AAI9ZGA4_9PEZI</name>
<dbReference type="EMBL" id="JAHMHQ010000026">
    <property type="protein sequence ID" value="KAK1623906.1"/>
    <property type="molecule type" value="Genomic_DNA"/>
</dbReference>
<evidence type="ECO:0000313" key="3">
    <source>
        <dbReference type="Proteomes" id="UP001243989"/>
    </source>
</evidence>
<evidence type="ECO:0000313" key="2">
    <source>
        <dbReference type="EMBL" id="KAK1623906.1"/>
    </source>
</evidence>
<evidence type="ECO:0000256" key="1">
    <source>
        <dbReference type="SAM" id="MobiDB-lite"/>
    </source>
</evidence>
<gene>
    <name evidence="2" type="ORF">BDP81DRAFT_114069</name>
</gene>
<reference evidence="2" key="1">
    <citation type="submission" date="2021-06" db="EMBL/GenBank/DDBJ databases">
        <title>Comparative genomics, transcriptomics and evolutionary studies reveal genomic signatures of adaptation to plant cell wall in hemibiotrophic fungi.</title>
        <authorList>
            <consortium name="DOE Joint Genome Institute"/>
            <person name="Baroncelli R."/>
            <person name="Diaz J.F."/>
            <person name="Benocci T."/>
            <person name="Peng M."/>
            <person name="Battaglia E."/>
            <person name="Haridas S."/>
            <person name="Andreopoulos W."/>
            <person name="Labutti K."/>
            <person name="Pangilinan J."/>
            <person name="Floch G.L."/>
            <person name="Makela M.R."/>
            <person name="Henrissat B."/>
            <person name="Grigoriev I.V."/>
            <person name="Crouch J.A."/>
            <person name="De Vries R.P."/>
            <person name="Sukno S.A."/>
            <person name="Thon M.R."/>
        </authorList>
    </citation>
    <scope>NUCLEOTIDE SEQUENCE</scope>
    <source>
        <strain evidence="2">CBS 102054</strain>
    </source>
</reference>
<keyword evidence="3" id="KW-1185">Reference proteome</keyword>
<feature type="region of interest" description="Disordered" evidence="1">
    <location>
        <begin position="60"/>
        <end position="96"/>
    </location>
</feature>
<feature type="compositionally biased region" description="Polar residues" evidence="1">
    <location>
        <begin position="60"/>
        <end position="89"/>
    </location>
</feature>
<dbReference type="Proteomes" id="UP001243989">
    <property type="component" value="Unassembled WGS sequence"/>
</dbReference>
<dbReference type="AlphaFoldDB" id="A0AAI9ZGA4"/>
<sequence>MFVGSLLVTLVSGQPAQGVVQACKIGPPHHLEPALHLVGPVHPGLCSMYIARLRPPITSKGMSQSSSLNSANQGQGHLVAQGQSSSSDLVQLFTIV</sequence>
<organism evidence="2 3">
    <name type="scientific">Colletotrichum phormii</name>
    <dbReference type="NCBI Taxonomy" id="359342"/>
    <lineage>
        <taxon>Eukaryota</taxon>
        <taxon>Fungi</taxon>
        <taxon>Dikarya</taxon>
        <taxon>Ascomycota</taxon>
        <taxon>Pezizomycotina</taxon>
        <taxon>Sordariomycetes</taxon>
        <taxon>Hypocreomycetidae</taxon>
        <taxon>Glomerellales</taxon>
        <taxon>Glomerellaceae</taxon>
        <taxon>Colletotrichum</taxon>
        <taxon>Colletotrichum acutatum species complex</taxon>
    </lineage>
</organism>
<accession>A0AAI9ZGA4</accession>
<comment type="caution">
    <text evidence="2">The sequence shown here is derived from an EMBL/GenBank/DDBJ whole genome shotgun (WGS) entry which is preliminary data.</text>
</comment>